<evidence type="ECO:0000313" key="2">
    <source>
        <dbReference type="EMBL" id="EUC36469.1"/>
    </source>
</evidence>
<keyword evidence="3" id="KW-1185">Reference proteome</keyword>
<dbReference type="AlphaFoldDB" id="W6YLB8"/>
<evidence type="ECO:0000313" key="3">
    <source>
        <dbReference type="Proteomes" id="UP000053841"/>
    </source>
</evidence>
<accession>W6YLB8</accession>
<dbReference type="EMBL" id="KI964561">
    <property type="protein sequence ID" value="EUC36469.1"/>
    <property type="molecule type" value="Genomic_DNA"/>
</dbReference>
<dbReference type="OrthoDB" id="3751150at2759"/>
<dbReference type="KEGG" id="bze:COCCADRAFT_34161"/>
<name>W6YLB8_COCC2</name>
<dbReference type="RefSeq" id="XP_007709218.1">
    <property type="nucleotide sequence ID" value="XM_007711028.1"/>
</dbReference>
<evidence type="ECO:0000256" key="1">
    <source>
        <dbReference type="SAM" id="MobiDB-lite"/>
    </source>
</evidence>
<feature type="region of interest" description="Disordered" evidence="1">
    <location>
        <begin position="202"/>
        <end position="229"/>
    </location>
</feature>
<dbReference type="eggNOG" id="ENOG502R8WK">
    <property type="taxonomic scope" value="Eukaryota"/>
</dbReference>
<protein>
    <submittedName>
        <fullName evidence="2">Uncharacterized protein</fullName>
    </submittedName>
</protein>
<reference evidence="2 3" key="1">
    <citation type="journal article" date="2013" name="PLoS Genet.">
        <title>Comparative genome structure, secondary metabolite, and effector coding capacity across Cochliobolus pathogens.</title>
        <authorList>
            <person name="Condon B.J."/>
            <person name="Leng Y."/>
            <person name="Wu D."/>
            <person name="Bushley K.E."/>
            <person name="Ohm R.A."/>
            <person name="Otillar R."/>
            <person name="Martin J."/>
            <person name="Schackwitz W."/>
            <person name="Grimwood J."/>
            <person name="MohdZainudin N."/>
            <person name="Xue C."/>
            <person name="Wang R."/>
            <person name="Manning V.A."/>
            <person name="Dhillon B."/>
            <person name="Tu Z.J."/>
            <person name="Steffenson B.J."/>
            <person name="Salamov A."/>
            <person name="Sun H."/>
            <person name="Lowry S."/>
            <person name="LaButti K."/>
            <person name="Han J."/>
            <person name="Copeland A."/>
            <person name="Lindquist E."/>
            <person name="Barry K."/>
            <person name="Schmutz J."/>
            <person name="Baker S.E."/>
            <person name="Ciuffetti L.M."/>
            <person name="Grigoriev I.V."/>
            <person name="Zhong S."/>
            <person name="Turgeon B.G."/>
        </authorList>
    </citation>
    <scope>NUCLEOTIDE SEQUENCE [LARGE SCALE GENOMIC DNA]</scope>
    <source>
        <strain evidence="2 3">26-R-13</strain>
    </source>
</reference>
<feature type="compositionally biased region" description="Polar residues" evidence="1">
    <location>
        <begin position="47"/>
        <end position="64"/>
    </location>
</feature>
<feature type="region of interest" description="Disordered" evidence="1">
    <location>
        <begin position="1"/>
        <end position="121"/>
    </location>
</feature>
<feature type="compositionally biased region" description="Polar residues" evidence="1">
    <location>
        <begin position="16"/>
        <end position="25"/>
    </location>
</feature>
<organism evidence="2 3">
    <name type="scientific">Cochliobolus carbonum (strain 26-R-13)</name>
    <name type="common">Maize leaf spot fungus</name>
    <name type="synonym">Bipolaris zeicola</name>
    <dbReference type="NCBI Taxonomy" id="930089"/>
    <lineage>
        <taxon>Eukaryota</taxon>
        <taxon>Fungi</taxon>
        <taxon>Dikarya</taxon>
        <taxon>Ascomycota</taxon>
        <taxon>Pezizomycotina</taxon>
        <taxon>Dothideomycetes</taxon>
        <taxon>Pleosporomycetidae</taxon>
        <taxon>Pleosporales</taxon>
        <taxon>Pleosporineae</taxon>
        <taxon>Pleosporaceae</taxon>
        <taxon>Bipolaris</taxon>
    </lineage>
</organism>
<dbReference type="STRING" id="930089.W6YLB8"/>
<sequence length="772" mass="84988">MGERYWTPSPAKKMHISSNNTNSPESMYHSYATEPPQFLGYHHGTETHNSASTPMKSGNPQMQLSILPPKDQGASGEGGSSYNTKSQDRFIAEDQVEEFNEVEEPKTPTKIRTSVPWHGLLSPKTPGFVSEGSKPDAVHLDIEMNDVGAPGALNGVAFEENKSDGDVEAVERDAALARELEKASSPTPMRRSARVRKQMQSYYDTKPSTPATPVTPTPRATRKRPVDNELPAQPEFSIVACKSDPIPFERLPIVQSLDWQLQYPPGGSTHPSYPYPVLDPRLIFHQPFVPVVDGLPDISRVPKLVLPLNWKHVSWSGLLPIVFDPYRQAFKLTPIGPLPLTCEELRQAGLHKYVPGGELHPEYGLLPDMLKLSDGSDAEVFDFDGVDWTLPWEGQLNFHAPAASGPESSNRTDSLIGPSTFNVFNLEISHPWREARDCPDMIIDLTDGWRWLASKEVDPIADFIPTPGKTRRGIGALRSNRKLKSPIPELMMLALEAEQPTLPLSAELNPILQNQDHYPTSPTVNLFCPFKSVATPVYVDITLLGDTEFTIMELLSYFPQHYYWGHAADRLARAGVSSSFVCKVLSMTRALDGDTVPKCGTINSAAKNARERDVVRCGAADGMDTEEGDGDAIGSMPASLTTSDGAEVVASYTAEGWTYDAWGKIDYPLLALAHGLQSLPSGVDAGPLTKAILWCRENECHRVLLSEVPGLLKEMSIESLIEPGEAGCPDKEVTSRHAEALKKERLRLSRMAKGEKMGMEVGEGRGKRRRVE</sequence>
<feature type="region of interest" description="Disordered" evidence="1">
    <location>
        <begin position="752"/>
        <end position="772"/>
    </location>
</feature>
<dbReference type="HOGENOM" id="CLU_382250_0_0_1"/>
<dbReference type="GeneID" id="19147689"/>
<dbReference type="Proteomes" id="UP000053841">
    <property type="component" value="Unassembled WGS sequence"/>
</dbReference>
<feature type="compositionally biased region" description="Low complexity" evidence="1">
    <location>
        <begin position="205"/>
        <end position="219"/>
    </location>
</feature>
<proteinExistence type="predicted"/>
<feature type="compositionally biased region" description="Basic and acidic residues" evidence="1">
    <location>
        <begin position="752"/>
        <end position="765"/>
    </location>
</feature>
<gene>
    <name evidence="2" type="ORF">COCCADRAFT_34161</name>
</gene>